<keyword evidence="4 17" id="KW-0645">Protease</keyword>
<dbReference type="InterPro" id="IPR045357">
    <property type="entry name" value="Aminopeptidase_N-like_N"/>
</dbReference>
<feature type="binding site" evidence="13">
    <location>
        <position position="169"/>
    </location>
    <ligand>
        <name>substrate</name>
    </ligand>
</feature>
<evidence type="ECO:0000256" key="2">
    <source>
        <dbReference type="ARBA" id="ARBA00010136"/>
    </source>
</evidence>
<evidence type="ECO:0000313" key="19">
    <source>
        <dbReference type="EMBL" id="KAG9323155.1"/>
    </source>
</evidence>
<keyword evidence="3 13" id="KW-0963">Cytoplasm</keyword>
<dbReference type="InterPro" id="IPR042097">
    <property type="entry name" value="Aminopeptidase_N-like_N_sf"/>
</dbReference>
<dbReference type="Pfam" id="PF14500">
    <property type="entry name" value="MMS19_N"/>
    <property type="match status" value="1"/>
</dbReference>
<feature type="binding site" evidence="16">
    <location>
        <position position="1632"/>
    </location>
    <ligand>
        <name>Zn(2+)</name>
        <dbReference type="ChEBI" id="CHEBI:29105"/>
        <note>catalytic</note>
    </ligand>
</feature>
<feature type="binding site" evidence="13">
    <location>
        <begin position="137"/>
        <end position="141"/>
    </location>
    <ligand>
        <name>substrate</name>
    </ligand>
</feature>
<dbReference type="InterPro" id="IPR034680">
    <property type="entry name" value="Kae1_archaea_euk"/>
</dbReference>
<dbReference type="GO" id="GO:0061711">
    <property type="term" value="F:tRNA N(6)-L-threonylcarbamoyladenine synthase activity"/>
    <property type="evidence" value="ECO:0007669"/>
    <property type="project" value="UniProtKB-EC"/>
</dbReference>
<feature type="binding site" evidence="13">
    <location>
        <position position="184"/>
    </location>
    <ligand>
        <name>substrate</name>
    </ligand>
</feature>
<dbReference type="InterPro" id="IPR017861">
    <property type="entry name" value="KAE1/TsaD"/>
</dbReference>
<keyword evidence="8 17" id="KW-0378">Hydrolase</keyword>
<keyword evidence="9 16" id="KW-0862">Zinc</keyword>
<dbReference type="InterPro" id="IPR029240">
    <property type="entry name" value="MMS19_N"/>
</dbReference>
<dbReference type="InterPro" id="IPR015211">
    <property type="entry name" value="Peptidase_M1_C"/>
</dbReference>
<feature type="binding site" evidence="13">
    <location>
        <position position="188"/>
    </location>
    <ligand>
        <name>substrate</name>
    </ligand>
</feature>
<dbReference type="GO" id="GO:0005829">
    <property type="term" value="C:cytosol"/>
    <property type="evidence" value="ECO:0007669"/>
    <property type="project" value="TreeGrafter"/>
</dbReference>
<dbReference type="InterPro" id="IPR027268">
    <property type="entry name" value="Peptidase_M4/M1_CTD_sf"/>
</dbReference>
<gene>
    <name evidence="19" type="ORF">KVV02_002305</name>
</gene>
<dbReference type="FunFam" id="3.30.2010.30:FF:000001">
    <property type="entry name" value="Leukotriene A(4) hydrolase"/>
    <property type="match status" value="1"/>
</dbReference>
<evidence type="ECO:0000256" key="17">
    <source>
        <dbReference type="RuleBase" id="RU361141"/>
    </source>
</evidence>
<dbReference type="EC" id="3.4.11.-" evidence="17"/>
<dbReference type="NCBIfam" id="TIGR02411">
    <property type="entry name" value="leuko_A4_hydro"/>
    <property type="match status" value="1"/>
</dbReference>
<proteinExistence type="inferred from homology"/>
<dbReference type="PANTHER" id="PTHR45726:SF3">
    <property type="entry name" value="LEUKOTRIENE A-4 HYDROLASE"/>
    <property type="match status" value="1"/>
</dbReference>
<evidence type="ECO:0000256" key="10">
    <source>
        <dbReference type="ARBA" id="ARBA00023049"/>
    </source>
</evidence>
<name>A0A9P8D1D9_MORAP</name>
<reference evidence="19" key="1">
    <citation type="submission" date="2021-07" db="EMBL/GenBank/DDBJ databases">
        <title>Draft genome of Mortierella alpina, strain LL118, isolated from an aspen leaf litter sample.</title>
        <authorList>
            <person name="Yang S."/>
            <person name="Vinatzer B.A."/>
        </authorList>
    </citation>
    <scope>NUCLEOTIDE SEQUENCE</scope>
    <source>
        <strain evidence="19">LL118</strain>
    </source>
</reference>
<evidence type="ECO:0000256" key="7">
    <source>
        <dbReference type="ARBA" id="ARBA00022723"/>
    </source>
</evidence>
<feature type="binding site" evidence="15">
    <location>
        <begin position="1603"/>
        <end position="1608"/>
    </location>
    <ligand>
        <name>a peptide</name>
        <dbReference type="ChEBI" id="CHEBI:60466"/>
    </ligand>
</feature>
<dbReference type="Gene3D" id="3.30.420.40">
    <property type="match status" value="2"/>
</dbReference>
<dbReference type="NCBIfam" id="TIGR00329">
    <property type="entry name" value="gcp_kae1"/>
    <property type="match status" value="1"/>
</dbReference>
<dbReference type="PANTHER" id="PTHR45726">
    <property type="entry name" value="LEUKOTRIENE A-4 HYDROLASE"/>
    <property type="match status" value="1"/>
</dbReference>
<feature type="active site" description="Proton acceptor" evidence="14">
    <location>
        <position position="1633"/>
    </location>
</feature>
<sequence>MIALGLEGSANKLGVGLIRHDRSTTPPTVSILSNLRHTYHPPPGEGFLPKDTALHHRSHIIELVKSAMAEANITPKDISVICFTKGPGMGGPLTSVATVARTLALLWNKELVGVNHCVGHIEMGRQITGAENPVVLYVSGGNTQVIAYAEKRYRIFGEALDIAVGNCLDRFARVLGLPNDPAPGYNIEQLAKKGTKLLDLPYTVKGMDVSFSGILSYIETNAPVLLASGEYTEADLCFSLQETVFAMLVETTERAMAHIGSREVLIVGGVGCNKRLQEMMAQMAGQRDGKVFATDERFCIDNGIMIAQAGPIASQEQADVAIHEIAHGIDRDPAALPLLVQSLQQYLVRDEAFIRSQAIALLSSTLFKVQNISIPAVNSLCKLYCDRLADQACVPELLRGLYALSKFASFTGVACVQTSTCILVKVNVQTLHHTGRFYAFSFFDTVITHHAASLQEISLEFVSGFVQAFDGEKDPRNLMLAFSSIRGIIREFDIAPHIEDLFEVTFCYFPITFSPPPEDANGISSEQLKAGLQQSLAATPYFAKFALPLLLEKLASSSDSTKRDVMETITGCCSAYRSSSLLPYAEELWSGLRNEIFHASSHDLEQVALITLQAVTTELSLGVSLGGAQDAVEHFLGPVSMDCLKQLQADDARLVQQSYPACATVVLPIIPVLLSQYTSNTPSMRKETVMDALLALLEANRALYGTKSLITSTRDANFVTPLIDFKEQLFEVFTTALTTQKEHQSLRLRAVKGLYGMTVLRQLLPEKESACAVEHLVRSMLHDPNVEIQETAVTCIACLSNHIPQMIHSIALPPLLETLPTAEIDMSMDEAAHRRSLDFHLYAISKICLQPSMFVSVVPQVLMRIDMCCQGHSPDTPYYPLALLSTLLEMLRHKAVLGHQDIPQYLDQLIPHLLGMCIYPTLAFHETTHVMMDPVILETIANLARLVMTHADVYAQNVFVRAIFNIFVLGNLSVLATFRADMEQVSFAPLHSDSRASQQNTSVLFAAVIDGCRQQTSLPIDNVQEFTESLATVALKTSNQTQRGVLIRTVATILNKYNRGDILHDLISKSIVPKLHSIIFTPNLPDSMDIDASREHPGVDAALEMYIWIAKSLVLSVNTMGHDMAMELTKLFVSPQFGRVAADGFAIIIGEQKGALTKEFFAVIRLLHKQRFFHQVVPLLIQGFESSAKGVRQNYLLALLHVLQNVPHQLLLTQLPHVLPIVIRSLSTNDQDIQFNTLLTLQRAIQDAPDLISEQLSTLLPILFSQAEHSVGQEQDAGNGKEVRVAALECVATMAQSLPPPLLEPFKEHVLQESGRLLDDPERAVRQAAVGCRDLWSELGCGTMPYDPTSLSNLDEVKTNHIHLDLAVDFAAKTLAGSAELDIEAIADNVTRVVLDTSYIAVRSVALEGSALQHILEKRHDKYGSALVIELGKTLAKGDKIKIAIGYSTTDECTACQWLEPSQTVGKKHPYLFTQCQAIHARSMVPCQDSPSVKLTYSANINAPLRAVMSAVSTGEEKQANGTTTYKFQQKTRMPSYLIALAVGNLEGREIGPRSTVWTEPEVIEAAAWEFVDTETFIRTGEELLTPYDWGRYDLLVLPASFPYGGMENPCLTFVTPSLLAGDRSLVDVVAHEIAHSWMGNLVTTENWEHFWLNEGFTVFVERKILGRMQGKEHAEFSAIIGHKALVESVELYGQDHPFTALRPCLRGEDPDDAFSSVPYEKGFNLLYYLEKHLGGADVFEPYLKAHVQEFAGRSINTDDWKAFLYSFMEKTFGQEKVDLLNTVDWEAWLAGTGMPPVANKFDDTLAKACNCLCKKWDQSRHEPKPTEFSPKDIEEFSSTQTMVFLERVSEIDALPHTHLDLMDDLYQLTKVQNSEIKFRWQMICLKANYEKVYPLVAEFASTMGRMKFCRPLLRSLYLARNGAELARATFQKHRSFYHPIAAAMIAKDLGLAK</sequence>
<evidence type="ECO:0000313" key="20">
    <source>
        <dbReference type="Proteomes" id="UP000717515"/>
    </source>
</evidence>
<evidence type="ECO:0000259" key="18">
    <source>
        <dbReference type="SMART" id="SM01263"/>
    </source>
</evidence>
<feature type="binding site" evidence="13">
    <location>
        <position position="116"/>
    </location>
    <ligand>
        <name>a divalent metal cation</name>
        <dbReference type="ChEBI" id="CHEBI:60240"/>
    </ligand>
</feature>
<dbReference type="Gene3D" id="2.60.40.1730">
    <property type="entry name" value="tricorn interacting facor f3 domain"/>
    <property type="match status" value="1"/>
</dbReference>
<dbReference type="SUPFAM" id="SSF55486">
    <property type="entry name" value="Metalloproteases ('zincins'), catalytic domain"/>
    <property type="match status" value="1"/>
</dbReference>
<comment type="similarity">
    <text evidence="13">Belongs to the KAE1 / TsaD family.</text>
</comment>
<evidence type="ECO:0000256" key="6">
    <source>
        <dbReference type="ARBA" id="ARBA00022694"/>
    </source>
</evidence>
<dbReference type="Gene3D" id="1.25.40.320">
    <property type="entry name" value="Peptidase M1, leukotriene A4 hydrolase/aminopeptidase C-terminal domain"/>
    <property type="match status" value="1"/>
</dbReference>
<evidence type="ECO:0000256" key="16">
    <source>
        <dbReference type="PIRSR" id="PIRSR612777-3"/>
    </source>
</evidence>
<comment type="similarity">
    <text evidence="2 17">Belongs to the peptidase M1 family.</text>
</comment>
<keyword evidence="11 13" id="KW-0012">Acyltransferase</keyword>
<feature type="domain" description="Peptidase M1 leukotriene A4 hydrolase/aminopeptidase C-terminal" evidence="18">
    <location>
        <begin position="1805"/>
        <end position="1950"/>
    </location>
</feature>
<dbReference type="InterPro" id="IPR049980">
    <property type="entry name" value="LTA4H_cat"/>
</dbReference>
<comment type="similarity">
    <text evidence="1">Belongs to the MET18/MMS19 family.</text>
</comment>
<evidence type="ECO:0000256" key="5">
    <source>
        <dbReference type="ARBA" id="ARBA00022679"/>
    </source>
</evidence>
<protein>
    <recommendedName>
        <fullName evidence="17">Leukotriene A(4) hydrolase</fullName>
        <shortName evidence="17">LTA-4 hydrolase</shortName>
        <ecNumber evidence="17">3.3.2.10</ecNumber>
        <ecNumber evidence="17">3.4.11.-</ecNumber>
    </recommendedName>
</protein>
<dbReference type="Gene3D" id="1.10.390.10">
    <property type="entry name" value="Neutral Protease Domain 2"/>
    <property type="match status" value="1"/>
</dbReference>
<dbReference type="PRINTS" id="PR00789">
    <property type="entry name" value="OSIALOPTASE"/>
</dbReference>
<evidence type="ECO:0000256" key="9">
    <source>
        <dbReference type="ARBA" id="ARBA00022833"/>
    </source>
</evidence>
<feature type="binding site" evidence="13">
    <location>
        <position position="301"/>
    </location>
    <ligand>
        <name>a divalent metal cation</name>
        <dbReference type="ChEBI" id="CHEBI:60240"/>
    </ligand>
</feature>
<dbReference type="SUPFAM" id="SSF53067">
    <property type="entry name" value="Actin-like ATPase domain"/>
    <property type="match status" value="1"/>
</dbReference>
<feature type="binding site" evidence="16">
    <location>
        <position position="1655"/>
    </location>
    <ligand>
        <name>Zn(2+)</name>
        <dbReference type="ChEBI" id="CHEBI:29105"/>
        <note>catalytic</note>
    </ligand>
</feature>
<evidence type="ECO:0000256" key="3">
    <source>
        <dbReference type="ARBA" id="ARBA00022490"/>
    </source>
</evidence>
<evidence type="ECO:0000256" key="1">
    <source>
        <dbReference type="ARBA" id="ARBA00009340"/>
    </source>
</evidence>
<dbReference type="Pfam" id="PF12460">
    <property type="entry name" value="MMS19_C"/>
    <property type="match status" value="1"/>
</dbReference>
<comment type="caution">
    <text evidence="19">The sequence shown here is derived from an EMBL/GenBank/DDBJ whole genome shotgun (WGS) entry which is preliminary data.</text>
</comment>
<comment type="catalytic activity">
    <reaction evidence="12 13">
        <text>L-threonylcarbamoyladenylate + adenosine(37) in tRNA = N(6)-L-threonylcarbamoyladenosine(37) in tRNA + AMP + H(+)</text>
        <dbReference type="Rhea" id="RHEA:37059"/>
        <dbReference type="Rhea" id="RHEA-COMP:10162"/>
        <dbReference type="Rhea" id="RHEA-COMP:10163"/>
        <dbReference type="ChEBI" id="CHEBI:15378"/>
        <dbReference type="ChEBI" id="CHEBI:73682"/>
        <dbReference type="ChEBI" id="CHEBI:74411"/>
        <dbReference type="ChEBI" id="CHEBI:74418"/>
        <dbReference type="ChEBI" id="CHEBI:456215"/>
        <dbReference type="EC" id="2.3.1.234"/>
    </reaction>
</comment>
<dbReference type="GO" id="GO:0005634">
    <property type="term" value="C:nucleus"/>
    <property type="evidence" value="ECO:0007669"/>
    <property type="project" value="UniProtKB-SubCell"/>
</dbReference>
<dbReference type="FunFam" id="1.10.390.10:FF:000003">
    <property type="entry name" value="Leukotriene A(4) hydrolase"/>
    <property type="match status" value="1"/>
</dbReference>
<keyword evidence="6 13" id="KW-0819">tRNA processing</keyword>
<evidence type="ECO:0000256" key="12">
    <source>
        <dbReference type="ARBA" id="ARBA00048117"/>
    </source>
</evidence>
<dbReference type="FunFam" id="1.25.40.320:FF:000001">
    <property type="entry name" value="Leukotriene A(4) hydrolase"/>
    <property type="match status" value="1"/>
</dbReference>
<evidence type="ECO:0000256" key="13">
    <source>
        <dbReference type="HAMAP-Rule" id="MF_03180"/>
    </source>
</evidence>
<comment type="cofactor">
    <cofactor evidence="13">
        <name>a divalent metal cation</name>
        <dbReference type="ChEBI" id="CHEBI:60240"/>
    </cofactor>
    <text evidence="13">Binds 1 divalent metal cation per subunit.</text>
</comment>
<dbReference type="CDD" id="cd09599">
    <property type="entry name" value="M1_LTA4H"/>
    <property type="match status" value="1"/>
</dbReference>
<dbReference type="Pfam" id="PF17900">
    <property type="entry name" value="Peptidase_M1_N"/>
    <property type="match status" value="1"/>
</dbReference>
<evidence type="ECO:0000256" key="14">
    <source>
        <dbReference type="PIRSR" id="PIRSR612777-1"/>
    </source>
</evidence>
<dbReference type="InterPro" id="IPR011989">
    <property type="entry name" value="ARM-like"/>
</dbReference>
<dbReference type="InterPro" id="IPR038502">
    <property type="entry name" value="M1_LTA-4_hydro/amino_C_sf"/>
</dbReference>
<dbReference type="GO" id="GO:0008270">
    <property type="term" value="F:zinc ion binding"/>
    <property type="evidence" value="ECO:0007669"/>
    <property type="project" value="InterPro"/>
</dbReference>
<comment type="subcellular location">
    <subcellularLocation>
        <location evidence="13">Cytoplasm</location>
    </subcellularLocation>
    <subcellularLocation>
        <location evidence="13">Nucleus</location>
    </subcellularLocation>
</comment>
<dbReference type="GO" id="GO:0002949">
    <property type="term" value="P:tRNA threonylcarbamoyladenosine modification"/>
    <property type="evidence" value="ECO:0007669"/>
    <property type="project" value="UniProtKB-UniRule"/>
</dbReference>
<dbReference type="CDD" id="cd24132">
    <property type="entry name" value="ASKHA_NBD_OSGEP_like_euk"/>
    <property type="match status" value="1"/>
</dbReference>
<dbReference type="InterPro" id="IPR000905">
    <property type="entry name" value="Gcp-like_dom"/>
</dbReference>
<keyword evidence="13" id="KW-0539">Nucleus</keyword>
<dbReference type="InterPro" id="IPR034015">
    <property type="entry name" value="M1_LTA4H"/>
</dbReference>
<dbReference type="SUPFAM" id="SSF63737">
    <property type="entry name" value="Leukotriene A4 hydrolase N-terminal domain"/>
    <property type="match status" value="1"/>
</dbReference>
<organism evidence="19 20">
    <name type="scientific">Mortierella alpina</name>
    <name type="common">Oleaginous fungus</name>
    <name type="synonym">Mortierella renispora</name>
    <dbReference type="NCBI Taxonomy" id="64518"/>
    <lineage>
        <taxon>Eukaryota</taxon>
        <taxon>Fungi</taxon>
        <taxon>Fungi incertae sedis</taxon>
        <taxon>Mucoromycota</taxon>
        <taxon>Mortierellomycotina</taxon>
        <taxon>Mortierellomycetes</taxon>
        <taxon>Mortierellales</taxon>
        <taxon>Mortierellaceae</taxon>
        <taxon>Mortierella</taxon>
    </lineage>
</organism>
<dbReference type="InterPro" id="IPR016024">
    <property type="entry name" value="ARM-type_fold"/>
</dbReference>
<dbReference type="Gene3D" id="1.25.10.10">
    <property type="entry name" value="Leucine-rich Repeat Variant"/>
    <property type="match status" value="2"/>
</dbReference>
<dbReference type="EMBL" id="JAIFTL010000113">
    <property type="protein sequence ID" value="KAG9323155.1"/>
    <property type="molecule type" value="Genomic_DNA"/>
</dbReference>
<evidence type="ECO:0000256" key="8">
    <source>
        <dbReference type="ARBA" id="ARBA00022801"/>
    </source>
</evidence>
<dbReference type="GO" id="GO:0000408">
    <property type="term" value="C:EKC/KEOPS complex"/>
    <property type="evidence" value="ECO:0007669"/>
    <property type="project" value="InterPro"/>
</dbReference>
<evidence type="ECO:0000256" key="4">
    <source>
        <dbReference type="ARBA" id="ARBA00022670"/>
    </source>
</evidence>
<dbReference type="InterPro" id="IPR024687">
    <property type="entry name" value="MMS19_C"/>
</dbReference>
<dbReference type="Gene3D" id="3.30.2010.30">
    <property type="match status" value="1"/>
</dbReference>
<feature type="binding site" evidence="13">
    <location>
        <position position="137"/>
    </location>
    <ligand>
        <name>a divalent metal cation</name>
        <dbReference type="ChEBI" id="CHEBI:60240"/>
    </ligand>
</feature>
<dbReference type="FunFam" id="2.60.40.1730:FF:000004">
    <property type="entry name" value="Leukotriene A(4) hydrolase"/>
    <property type="match status" value="1"/>
</dbReference>
<dbReference type="InterPro" id="IPR043129">
    <property type="entry name" value="ATPase_NBD"/>
</dbReference>
<comment type="catalytic activity">
    <reaction evidence="17">
        <text>an epoxide + H2O = an ethanediol</text>
        <dbReference type="Rhea" id="RHEA:19037"/>
        <dbReference type="ChEBI" id="CHEBI:15377"/>
        <dbReference type="ChEBI" id="CHEBI:32955"/>
        <dbReference type="ChEBI" id="CHEBI:140594"/>
        <dbReference type="EC" id="3.3.2.10"/>
    </reaction>
</comment>
<dbReference type="GO" id="GO:0070006">
    <property type="term" value="F:metalloaminopeptidase activity"/>
    <property type="evidence" value="ECO:0007669"/>
    <property type="project" value="UniProtKB-ARBA"/>
</dbReference>
<dbReference type="Pfam" id="PF00814">
    <property type="entry name" value="TsaD"/>
    <property type="match status" value="1"/>
</dbReference>
<feature type="binding site" evidence="15">
    <location>
        <begin position="1475"/>
        <end position="1477"/>
    </location>
    <ligand>
        <name>a peptide</name>
        <dbReference type="ChEBI" id="CHEBI:60466"/>
    </ligand>
</feature>
<keyword evidence="10 17" id="KW-0482">Metalloprotease</keyword>
<keyword evidence="5 13" id="KW-0808">Transferase</keyword>
<dbReference type="SUPFAM" id="SSF48371">
    <property type="entry name" value="ARM repeat"/>
    <property type="match status" value="2"/>
</dbReference>
<comment type="cofactor">
    <cofactor evidence="16 17">
        <name>Zn(2+)</name>
        <dbReference type="ChEBI" id="CHEBI:29105"/>
    </cofactor>
    <text evidence="16 17">Binds 1 zinc ion per subunit.</text>
</comment>
<dbReference type="InterPro" id="IPR012777">
    <property type="entry name" value="LTA4H"/>
</dbReference>
<feature type="binding site" evidence="13">
    <location>
        <position position="273"/>
    </location>
    <ligand>
        <name>substrate</name>
    </ligand>
</feature>
<dbReference type="SMART" id="SM01263">
    <property type="entry name" value="Leuk-A4-hydro_C"/>
    <property type="match status" value="1"/>
</dbReference>
<feature type="binding site" evidence="13">
    <location>
        <position position="120"/>
    </location>
    <ligand>
        <name>a divalent metal cation</name>
        <dbReference type="ChEBI" id="CHEBI:60240"/>
    </ligand>
</feature>
<dbReference type="InterPro" id="IPR014782">
    <property type="entry name" value="Peptidase_M1_dom"/>
</dbReference>
<accession>A0A9P8D1D9</accession>
<dbReference type="GO" id="GO:0006508">
    <property type="term" value="P:proteolysis"/>
    <property type="evidence" value="ECO:0007669"/>
    <property type="project" value="UniProtKB-KW"/>
</dbReference>
<dbReference type="HAMAP" id="MF_01446">
    <property type="entry name" value="Kae1"/>
    <property type="match status" value="1"/>
</dbReference>
<dbReference type="Pfam" id="PF01433">
    <property type="entry name" value="Peptidase_M1"/>
    <property type="match status" value="1"/>
</dbReference>
<feature type="binding site" evidence="15">
    <location>
        <begin position="1906"/>
        <end position="1908"/>
    </location>
    <ligand>
        <name>a peptide</name>
        <dbReference type="ChEBI" id="CHEBI:60466"/>
    </ligand>
</feature>
<dbReference type="Pfam" id="PF09127">
    <property type="entry name" value="Leuk-A4-hydro_C"/>
    <property type="match status" value="1"/>
</dbReference>
<feature type="binding site" evidence="16">
    <location>
        <position position="1636"/>
    </location>
    <ligand>
        <name>Zn(2+)</name>
        <dbReference type="ChEBI" id="CHEBI:29105"/>
        <note>catalytic</note>
    </ligand>
</feature>
<dbReference type="Proteomes" id="UP000717515">
    <property type="component" value="Unassembled WGS sequence"/>
</dbReference>
<dbReference type="FunFam" id="3.30.420.40:FF:000038">
    <property type="entry name" value="Probable tRNA N6-adenosine threonylcarbamoyltransferase"/>
    <property type="match status" value="1"/>
</dbReference>
<evidence type="ECO:0000256" key="15">
    <source>
        <dbReference type="PIRSR" id="PIRSR612777-2"/>
    </source>
</evidence>
<keyword evidence="7 13" id="KW-0479">Metal-binding</keyword>
<dbReference type="GO" id="GO:0004301">
    <property type="term" value="F:epoxide hydrolase activity"/>
    <property type="evidence" value="ECO:0007669"/>
    <property type="project" value="UniProtKB-EC"/>
</dbReference>
<dbReference type="EC" id="3.3.2.10" evidence="17"/>
<evidence type="ECO:0000256" key="11">
    <source>
        <dbReference type="ARBA" id="ARBA00023315"/>
    </source>
</evidence>
<feature type="active site" description="Proton donor" evidence="14">
    <location>
        <position position="1720"/>
    </location>
</feature>